<accession>A0A9N8R6T7</accession>
<proteinExistence type="predicted"/>
<comment type="caution">
    <text evidence="1">The sequence shown here is derived from an EMBL/GenBank/DDBJ whole genome shotgun (WGS) entry which is preliminary data.</text>
</comment>
<evidence type="ECO:0000313" key="2">
    <source>
        <dbReference type="Proteomes" id="UP000675121"/>
    </source>
</evidence>
<reference evidence="1" key="1">
    <citation type="submission" date="2021-02" db="EMBL/GenBank/DDBJ databases">
        <authorList>
            <person name="Vanwijnsberghe S."/>
        </authorList>
    </citation>
    <scope>NUCLEOTIDE SEQUENCE</scope>
    <source>
        <strain evidence="1">R-70211</strain>
    </source>
</reference>
<gene>
    <name evidence="1" type="ORF">R70211_06521</name>
</gene>
<name>A0A9N8R6T7_9BURK</name>
<keyword evidence="2" id="KW-1185">Reference proteome</keyword>
<dbReference type="EMBL" id="CAJNAS010000026">
    <property type="protein sequence ID" value="CAE6955257.1"/>
    <property type="molecule type" value="Genomic_DNA"/>
</dbReference>
<dbReference type="Proteomes" id="UP000675121">
    <property type="component" value="Unassembled WGS sequence"/>
</dbReference>
<dbReference type="AlphaFoldDB" id="A0A9N8R6T7"/>
<dbReference type="RefSeq" id="WP_201123138.1">
    <property type="nucleotide sequence ID" value="NZ_CAJNAS010000026.1"/>
</dbReference>
<evidence type="ECO:0000313" key="1">
    <source>
        <dbReference type="EMBL" id="CAE6955257.1"/>
    </source>
</evidence>
<protein>
    <submittedName>
        <fullName evidence="1">Uncharacterized protein</fullName>
    </submittedName>
</protein>
<sequence length="166" mass="18450">MIDTWAMDGTRVGAVEADEPMLLYAVAAVAVERADSRHGMRWFQRRPAALAAVISREEDVSDILLRLPDSWNIVDGARCVGLHDDVDILSGDPRFNRGFVEANCAIVGHSDGVRFALFMQINAAEAVLLPERLFVQRDAFEHCLYAEPQAVNCERATPRHLSARDC</sequence>
<organism evidence="1 2">
    <name type="scientific">Paraburkholderia domus</name>
    <dbReference type="NCBI Taxonomy" id="2793075"/>
    <lineage>
        <taxon>Bacteria</taxon>
        <taxon>Pseudomonadati</taxon>
        <taxon>Pseudomonadota</taxon>
        <taxon>Betaproteobacteria</taxon>
        <taxon>Burkholderiales</taxon>
        <taxon>Burkholderiaceae</taxon>
        <taxon>Paraburkholderia</taxon>
    </lineage>
</organism>